<proteinExistence type="predicted"/>
<dbReference type="InterPro" id="IPR041183">
    <property type="entry name" value="Cyclophilin-like"/>
</dbReference>
<dbReference type="Pfam" id="PF18050">
    <property type="entry name" value="Cyclophil_like2"/>
    <property type="match status" value="1"/>
</dbReference>
<reference evidence="3" key="2">
    <citation type="journal article" date="2021" name="PeerJ">
        <title>Extensive microbial diversity within the chicken gut microbiome revealed by metagenomics and culture.</title>
        <authorList>
            <person name="Gilroy R."/>
            <person name="Ravi A."/>
            <person name="Getino M."/>
            <person name="Pursley I."/>
            <person name="Horton D.L."/>
            <person name="Alikhan N.F."/>
            <person name="Baker D."/>
            <person name="Gharbi K."/>
            <person name="Hall N."/>
            <person name="Watson M."/>
            <person name="Adriaenssens E.M."/>
            <person name="Foster-Nyarko E."/>
            <person name="Jarju S."/>
            <person name="Secka A."/>
            <person name="Antonio M."/>
            <person name="Oren A."/>
            <person name="Chaudhuri R.R."/>
            <person name="La Ragione R."/>
            <person name="Hildebrand F."/>
            <person name="Pallen M.J."/>
        </authorList>
    </citation>
    <scope>NUCLEOTIDE SEQUENCE</scope>
    <source>
        <strain evidence="3">11300</strain>
    </source>
</reference>
<gene>
    <name evidence="3" type="ORF">IAD16_08415</name>
</gene>
<accession>A0A9D1L9N1</accession>
<dbReference type="AlphaFoldDB" id="A0A9D1L9N1"/>
<feature type="region of interest" description="Disordered" evidence="1">
    <location>
        <begin position="12"/>
        <end position="41"/>
    </location>
</feature>
<dbReference type="SUPFAM" id="SSF50891">
    <property type="entry name" value="Cyclophilin-like"/>
    <property type="match status" value="1"/>
</dbReference>
<dbReference type="Proteomes" id="UP000824091">
    <property type="component" value="Unassembled WGS sequence"/>
</dbReference>
<reference evidence="3" key="1">
    <citation type="submission" date="2020-10" db="EMBL/GenBank/DDBJ databases">
        <authorList>
            <person name="Gilroy R."/>
        </authorList>
    </citation>
    <scope>NUCLEOTIDE SEQUENCE</scope>
    <source>
        <strain evidence="3">11300</strain>
    </source>
</reference>
<comment type="caution">
    <text evidence="3">The sequence shown here is derived from an EMBL/GenBank/DDBJ whole genome shotgun (WGS) entry which is preliminary data.</text>
</comment>
<dbReference type="InterPro" id="IPR029000">
    <property type="entry name" value="Cyclophilin-like_dom_sf"/>
</dbReference>
<evidence type="ECO:0000313" key="4">
    <source>
        <dbReference type="Proteomes" id="UP000824091"/>
    </source>
</evidence>
<feature type="domain" description="Cyclophilin-like" evidence="2">
    <location>
        <begin position="50"/>
        <end position="128"/>
    </location>
</feature>
<organism evidence="3 4">
    <name type="scientific">Candidatus Fimisoma avicola</name>
    <dbReference type="NCBI Taxonomy" id="2840826"/>
    <lineage>
        <taxon>Bacteria</taxon>
        <taxon>Bacillati</taxon>
        <taxon>Bacillota</taxon>
        <taxon>Clostridia</taxon>
        <taxon>Eubacteriales</taxon>
        <taxon>Candidatus Fimisoma</taxon>
    </lineage>
</organism>
<evidence type="ECO:0000259" key="2">
    <source>
        <dbReference type="Pfam" id="PF18050"/>
    </source>
</evidence>
<evidence type="ECO:0000256" key="1">
    <source>
        <dbReference type="SAM" id="MobiDB-lite"/>
    </source>
</evidence>
<name>A0A9D1L9N1_9FIRM</name>
<dbReference type="Gene3D" id="2.40.100.20">
    <property type="match status" value="1"/>
</dbReference>
<sequence length="138" mass="14910">MVFTLAACGNSDTVAQDAEPPEQTGEASGGETSAVDGEQNGSTGRLIAVQFEENTVVYQLNDGTAADSLFAQLPFTVEIEDYSTNEKIFYPPCELDTSDSPLATEGAGTLAYYEPWGDVVFFYGGYNENPYLYQTVSR</sequence>
<dbReference type="EMBL" id="DVMO01000129">
    <property type="protein sequence ID" value="HIU28387.1"/>
    <property type="molecule type" value="Genomic_DNA"/>
</dbReference>
<evidence type="ECO:0000313" key="3">
    <source>
        <dbReference type="EMBL" id="HIU28387.1"/>
    </source>
</evidence>
<protein>
    <recommendedName>
        <fullName evidence="2">Cyclophilin-like domain-containing protein</fullName>
    </recommendedName>
</protein>